<dbReference type="EMBL" id="CP090958">
    <property type="protein sequence ID" value="WGW10525.1"/>
    <property type="molecule type" value="Genomic_DNA"/>
</dbReference>
<proteinExistence type="predicted"/>
<organism evidence="1 2">
    <name type="scientific">Saxibacter everestensis</name>
    <dbReference type="NCBI Taxonomy" id="2909229"/>
    <lineage>
        <taxon>Bacteria</taxon>
        <taxon>Bacillati</taxon>
        <taxon>Actinomycetota</taxon>
        <taxon>Actinomycetes</taxon>
        <taxon>Micrococcales</taxon>
        <taxon>Brevibacteriaceae</taxon>
        <taxon>Saxibacter</taxon>
    </lineage>
</organism>
<accession>A0ABY8QQ04</accession>
<evidence type="ECO:0000313" key="1">
    <source>
        <dbReference type="EMBL" id="WGW10525.1"/>
    </source>
</evidence>
<sequence>MLQLFPALRQAWRSSHCLQLGIQDPVLIDGLDGKDELLLVALRAGVSEAEYRRRTAELGVDPARADSLLRLLGEAQALVPAPENTAERVTNPYDSRLAHFSAVSLKYRETPSVISSRRSGKRVLLVGHPGFADQLKLALATGGITADLTDCLPERDPDVDLVVLIASDVADPALADELMRNDIPHLLVTTGETTLTVGPLVVPGTTACLRCSELQHCDEDAQWPIVFAQLCAGSRPPPDPDPLLVTAGAGLAALQCATFLDARRTASALSARLELALPDGDVSRLDITPHPRCGCQTMPTSSAASAWDAS</sequence>
<dbReference type="Proteomes" id="UP001209083">
    <property type="component" value="Chromosome"/>
</dbReference>
<name>A0ABY8QQ04_9MICO</name>
<dbReference type="RefSeq" id="WP_349637305.1">
    <property type="nucleotide sequence ID" value="NZ_CP090958.1"/>
</dbReference>
<evidence type="ECO:0000313" key="2">
    <source>
        <dbReference type="Proteomes" id="UP001209083"/>
    </source>
</evidence>
<gene>
    <name evidence="1" type="ORF">LWF01_10270</name>
</gene>
<protein>
    <recommendedName>
        <fullName evidence="3">Bacteriocin biosynthesis cyclodehydratase domain-containing protein</fullName>
    </recommendedName>
</protein>
<dbReference type="Gene3D" id="3.40.50.720">
    <property type="entry name" value="NAD(P)-binding Rossmann-like Domain"/>
    <property type="match status" value="1"/>
</dbReference>
<evidence type="ECO:0008006" key="3">
    <source>
        <dbReference type="Google" id="ProtNLM"/>
    </source>
</evidence>
<reference evidence="1 2" key="1">
    <citation type="submission" date="2023-05" db="EMBL/GenBank/DDBJ databases">
        <title>Lithophilousrod everest ZFBP1038 complete genpme.</title>
        <authorList>
            <person name="Tian M."/>
        </authorList>
    </citation>
    <scope>NUCLEOTIDE SEQUENCE [LARGE SCALE GENOMIC DNA]</scope>
    <source>
        <strain evidence="1 2">ZFBP1038</strain>
    </source>
</reference>
<keyword evidence="2" id="KW-1185">Reference proteome</keyword>